<dbReference type="PANTHER" id="PTHR44688">
    <property type="entry name" value="DNA-BINDING TRANSCRIPTIONAL ACTIVATOR DEVR_DOSR"/>
    <property type="match status" value="1"/>
</dbReference>
<keyword evidence="3" id="KW-0804">Transcription</keyword>
<dbReference type="InterPro" id="IPR011006">
    <property type="entry name" value="CheY-like_superfamily"/>
</dbReference>
<keyword evidence="1" id="KW-0805">Transcription regulation</keyword>
<gene>
    <name evidence="6" type="ORF">UFOPK2992_00151</name>
</gene>
<dbReference type="SUPFAM" id="SSF52172">
    <property type="entry name" value="CheY-like"/>
    <property type="match status" value="1"/>
</dbReference>
<evidence type="ECO:0000313" key="6">
    <source>
        <dbReference type="EMBL" id="CAB4787359.1"/>
    </source>
</evidence>
<dbReference type="Gene3D" id="1.10.10.10">
    <property type="entry name" value="Winged helix-like DNA-binding domain superfamily/Winged helix DNA-binding domain"/>
    <property type="match status" value="1"/>
</dbReference>
<name>A0A6J6WTH1_9ZZZZ</name>
<dbReference type="PRINTS" id="PR00038">
    <property type="entry name" value="HTHLUXR"/>
</dbReference>
<evidence type="ECO:0000259" key="4">
    <source>
        <dbReference type="PROSITE" id="PS50043"/>
    </source>
</evidence>
<evidence type="ECO:0000256" key="1">
    <source>
        <dbReference type="ARBA" id="ARBA00023015"/>
    </source>
</evidence>
<dbReference type="CDD" id="cd06170">
    <property type="entry name" value="LuxR_C_like"/>
    <property type="match status" value="1"/>
</dbReference>
<evidence type="ECO:0000259" key="5">
    <source>
        <dbReference type="PROSITE" id="PS50110"/>
    </source>
</evidence>
<feature type="domain" description="HTH luxR-type" evidence="4">
    <location>
        <begin position="139"/>
        <end position="204"/>
    </location>
</feature>
<evidence type="ECO:0000256" key="2">
    <source>
        <dbReference type="ARBA" id="ARBA00023125"/>
    </source>
</evidence>
<dbReference type="InterPro" id="IPR036388">
    <property type="entry name" value="WH-like_DNA-bd_sf"/>
</dbReference>
<dbReference type="EMBL" id="CAFAAI010000011">
    <property type="protein sequence ID" value="CAB4787359.1"/>
    <property type="molecule type" value="Genomic_DNA"/>
</dbReference>
<dbReference type="GO" id="GO:0006355">
    <property type="term" value="P:regulation of DNA-templated transcription"/>
    <property type="evidence" value="ECO:0007669"/>
    <property type="project" value="InterPro"/>
</dbReference>
<dbReference type="SMART" id="SM00421">
    <property type="entry name" value="HTH_LUXR"/>
    <property type="match status" value="1"/>
</dbReference>
<keyword evidence="2" id="KW-0238">DNA-binding</keyword>
<accession>A0A6J6WTH1</accession>
<dbReference type="InterPro" id="IPR000792">
    <property type="entry name" value="Tscrpt_reg_LuxR_C"/>
</dbReference>
<dbReference type="GO" id="GO:0000160">
    <property type="term" value="P:phosphorelay signal transduction system"/>
    <property type="evidence" value="ECO:0007669"/>
    <property type="project" value="InterPro"/>
</dbReference>
<dbReference type="PROSITE" id="PS50043">
    <property type="entry name" value="HTH_LUXR_2"/>
    <property type="match status" value="1"/>
</dbReference>
<dbReference type="Gene3D" id="3.40.50.2300">
    <property type="match status" value="1"/>
</dbReference>
<dbReference type="PROSITE" id="PS50110">
    <property type="entry name" value="RESPONSE_REGULATORY"/>
    <property type="match status" value="1"/>
</dbReference>
<dbReference type="SUPFAM" id="SSF46894">
    <property type="entry name" value="C-terminal effector domain of the bipartite response regulators"/>
    <property type="match status" value="1"/>
</dbReference>
<dbReference type="SMART" id="SM00448">
    <property type="entry name" value="REC"/>
    <property type="match status" value="1"/>
</dbReference>
<dbReference type="GO" id="GO:0003677">
    <property type="term" value="F:DNA binding"/>
    <property type="evidence" value="ECO:0007669"/>
    <property type="project" value="UniProtKB-KW"/>
</dbReference>
<organism evidence="6">
    <name type="scientific">freshwater metagenome</name>
    <dbReference type="NCBI Taxonomy" id="449393"/>
    <lineage>
        <taxon>unclassified sequences</taxon>
        <taxon>metagenomes</taxon>
        <taxon>ecological metagenomes</taxon>
    </lineage>
</organism>
<dbReference type="InterPro" id="IPR001789">
    <property type="entry name" value="Sig_transdc_resp-reg_receiver"/>
</dbReference>
<protein>
    <submittedName>
        <fullName evidence="6">Unannotated protein</fullName>
    </submittedName>
</protein>
<dbReference type="Pfam" id="PF00072">
    <property type="entry name" value="Response_reg"/>
    <property type="match status" value="1"/>
</dbReference>
<sequence length="210" mass="23809">MYTMTSKGHVYLVDDDHDIRIHLGDVLKRHGYGVSDFSSAALFLQQAQRYTPAVLVLDMRMPEMTGLDLQKVLLEQDWLLPIIYMSGESYNQEIIDAMKFGAIEFLWKPFAHTQLVQAIDKGLRLGSERHSDQQRLLRVDSLHQSLSPREKSMLSLMLLGHSNKEIALATSVLADTVKKRRAQILAKMQVNSLAELLALCKNFDPPSSKD</sequence>
<dbReference type="InterPro" id="IPR016032">
    <property type="entry name" value="Sig_transdc_resp-reg_C-effctor"/>
</dbReference>
<feature type="domain" description="Response regulatory" evidence="5">
    <location>
        <begin position="9"/>
        <end position="123"/>
    </location>
</feature>
<proteinExistence type="predicted"/>
<dbReference type="Pfam" id="PF00196">
    <property type="entry name" value="GerE"/>
    <property type="match status" value="1"/>
</dbReference>
<reference evidence="6" key="1">
    <citation type="submission" date="2020-05" db="EMBL/GenBank/DDBJ databases">
        <authorList>
            <person name="Chiriac C."/>
            <person name="Salcher M."/>
            <person name="Ghai R."/>
            <person name="Kavagutti S V."/>
        </authorList>
    </citation>
    <scope>NUCLEOTIDE SEQUENCE</scope>
</reference>
<dbReference type="AlphaFoldDB" id="A0A6J6WTH1"/>
<evidence type="ECO:0000256" key="3">
    <source>
        <dbReference type="ARBA" id="ARBA00023163"/>
    </source>
</evidence>
<dbReference type="PANTHER" id="PTHR44688:SF16">
    <property type="entry name" value="DNA-BINDING TRANSCRIPTIONAL ACTIVATOR DEVR_DOSR"/>
    <property type="match status" value="1"/>
</dbReference>